<evidence type="ECO:0000256" key="1">
    <source>
        <dbReference type="SAM" id="SignalP"/>
    </source>
</evidence>
<dbReference type="InterPro" id="IPR005135">
    <property type="entry name" value="Endo/exonuclease/phosphatase"/>
</dbReference>
<feature type="signal peptide" evidence="1">
    <location>
        <begin position="1"/>
        <end position="21"/>
    </location>
</feature>
<keyword evidence="3" id="KW-0378">Hydrolase</keyword>
<gene>
    <name evidence="3" type="ORF">BLX24_13295</name>
</gene>
<dbReference type="Proteomes" id="UP000181790">
    <property type="component" value="Unassembled WGS sequence"/>
</dbReference>
<keyword evidence="3" id="KW-0255">Endonuclease</keyword>
<dbReference type="SUPFAM" id="SSF56219">
    <property type="entry name" value="DNase I-like"/>
    <property type="match status" value="1"/>
</dbReference>
<dbReference type="AlphaFoldDB" id="A0A1S2VJZ9"/>
<dbReference type="PANTHER" id="PTHR14859">
    <property type="entry name" value="CALCOFLUOR WHITE HYPERSENSITIVE PROTEIN PRECURSOR"/>
    <property type="match status" value="1"/>
</dbReference>
<reference evidence="3 4" key="1">
    <citation type="submission" date="2016-10" db="EMBL/GenBank/DDBJ databases">
        <title>Arsenicibacter rosenii gen. nov., sp. nov., an efficient arsenic-methylating bacterium isolated from an arsenic-contaminated paddy soil.</title>
        <authorList>
            <person name="Huang K."/>
        </authorList>
    </citation>
    <scope>NUCLEOTIDE SEQUENCE [LARGE SCALE GENOMIC DNA]</scope>
    <source>
        <strain evidence="3 4">SM-1</strain>
    </source>
</reference>
<dbReference type="PROSITE" id="PS51257">
    <property type="entry name" value="PROKAR_LIPOPROTEIN"/>
    <property type="match status" value="1"/>
</dbReference>
<dbReference type="GO" id="GO:0004519">
    <property type="term" value="F:endonuclease activity"/>
    <property type="evidence" value="ECO:0007669"/>
    <property type="project" value="UniProtKB-KW"/>
</dbReference>
<dbReference type="InterPro" id="IPR036691">
    <property type="entry name" value="Endo/exonu/phosph_ase_sf"/>
</dbReference>
<dbReference type="Pfam" id="PF03372">
    <property type="entry name" value="Exo_endo_phos"/>
    <property type="match status" value="1"/>
</dbReference>
<protein>
    <submittedName>
        <fullName evidence="3">Endonuclease</fullName>
    </submittedName>
</protein>
<evidence type="ECO:0000313" key="4">
    <source>
        <dbReference type="Proteomes" id="UP000181790"/>
    </source>
</evidence>
<name>A0A1S2VJZ9_9BACT</name>
<accession>A0A1S2VJZ9</accession>
<keyword evidence="4" id="KW-1185">Reference proteome</keyword>
<comment type="caution">
    <text evidence="3">The sequence shown here is derived from an EMBL/GenBank/DDBJ whole genome shotgun (WGS) entry which is preliminary data.</text>
</comment>
<keyword evidence="3" id="KW-0540">Nuclease</keyword>
<dbReference type="PANTHER" id="PTHR14859:SF15">
    <property type="entry name" value="ENDONUCLEASE_EXONUCLEASE_PHOSPHATASE DOMAIN-CONTAINING PROTEIN"/>
    <property type="match status" value="1"/>
</dbReference>
<feature type="domain" description="Endonuclease/exonuclease/phosphatase" evidence="2">
    <location>
        <begin position="36"/>
        <end position="257"/>
    </location>
</feature>
<evidence type="ECO:0000259" key="2">
    <source>
        <dbReference type="Pfam" id="PF03372"/>
    </source>
</evidence>
<keyword evidence="1" id="KW-0732">Signal</keyword>
<organism evidence="3 4">
    <name type="scientific">Arsenicibacter rosenii</name>
    <dbReference type="NCBI Taxonomy" id="1750698"/>
    <lineage>
        <taxon>Bacteria</taxon>
        <taxon>Pseudomonadati</taxon>
        <taxon>Bacteroidota</taxon>
        <taxon>Cytophagia</taxon>
        <taxon>Cytophagales</taxon>
        <taxon>Spirosomataceae</taxon>
        <taxon>Arsenicibacter</taxon>
    </lineage>
</organism>
<sequence length="267" mass="29255">MLNRISYFLFLIALLPSLAVACTIDAPARVKRITVMTYNIHHCNPPSAGAKIDMEAIARVINKEKPDLVALQEVDVNTERSGKGLHQARELARLTGMHAYFSKAIDHQGGDYGVAVLSKFPIVDSSRIILPIDPAIGGEVRTLATITVDAGRGQKLIFACTHLDLKEANRLTQAGLILKHLEGSTLPVILGGDFNALADSKVLRQLEQRFTRTCQDCQPTIPVEKPNRAIDFILYSNGGRVKPLSTRVIDEQYASDHLPVVAELTVK</sequence>
<dbReference type="RefSeq" id="WP_071503654.1">
    <property type="nucleotide sequence ID" value="NZ_MORL01000006.1"/>
</dbReference>
<dbReference type="Gene3D" id="3.60.10.10">
    <property type="entry name" value="Endonuclease/exonuclease/phosphatase"/>
    <property type="match status" value="1"/>
</dbReference>
<dbReference type="GO" id="GO:0006506">
    <property type="term" value="P:GPI anchor biosynthetic process"/>
    <property type="evidence" value="ECO:0007669"/>
    <property type="project" value="TreeGrafter"/>
</dbReference>
<dbReference type="InterPro" id="IPR051916">
    <property type="entry name" value="GPI-anchor_lipid_remodeler"/>
</dbReference>
<dbReference type="EMBL" id="MORL01000006">
    <property type="protein sequence ID" value="OIN58545.1"/>
    <property type="molecule type" value="Genomic_DNA"/>
</dbReference>
<evidence type="ECO:0000313" key="3">
    <source>
        <dbReference type="EMBL" id="OIN58545.1"/>
    </source>
</evidence>
<proteinExistence type="predicted"/>
<feature type="chain" id="PRO_5010204244" evidence="1">
    <location>
        <begin position="22"/>
        <end position="267"/>
    </location>
</feature>
<dbReference type="GO" id="GO:0016020">
    <property type="term" value="C:membrane"/>
    <property type="evidence" value="ECO:0007669"/>
    <property type="project" value="GOC"/>
</dbReference>